<organism evidence="1 2">
    <name type="scientific">Comamonas aquatica</name>
    <dbReference type="NCBI Taxonomy" id="225991"/>
    <lineage>
        <taxon>Bacteria</taxon>
        <taxon>Pseudomonadati</taxon>
        <taxon>Pseudomonadota</taxon>
        <taxon>Betaproteobacteria</taxon>
        <taxon>Burkholderiales</taxon>
        <taxon>Comamonadaceae</taxon>
        <taxon>Comamonas</taxon>
    </lineage>
</organism>
<proteinExistence type="predicted"/>
<gene>
    <name evidence="1" type="ORF">N7330_15910</name>
</gene>
<name>A0AA42HUP2_9BURK</name>
<dbReference type="AlphaFoldDB" id="A0AA42HUP2"/>
<evidence type="ECO:0000313" key="2">
    <source>
        <dbReference type="Proteomes" id="UP001158297"/>
    </source>
</evidence>
<accession>A0AA42HUP2</accession>
<reference evidence="1" key="1">
    <citation type="submission" date="2022-09" db="EMBL/GenBank/DDBJ databases">
        <title>Intensive care unit water sources are persistently colonized with multi-drug resistant bacteria and are the site of extensive horizontal gene transfer of antibiotic resistance genes.</title>
        <authorList>
            <person name="Diorio-Toth L."/>
        </authorList>
    </citation>
    <scope>NUCLEOTIDE SEQUENCE</scope>
    <source>
        <strain evidence="1">GD04130</strain>
    </source>
</reference>
<dbReference type="EMBL" id="JAODZU010000021">
    <property type="protein sequence ID" value="MDH0364523.1"/>
    <property type="molecule type" value="Genomic_DNA"/>
</dbReference>
<comment type="caution">
    <text evidence="1">The sequence shown here is derived from an EMBL/GenBank/DDBJ whole genome shotgun (WGS) entry which is preliminary data.</text>
</comment>
<protein>
    <submittedName>
        <fullName evidence="1">Uncharacterized protein</fullName>
    </submittedName>
</protein>
<dbReference type="Proteomes" id="UP001158297">
    <property type="component" value="Unassembled WGS sequence"/>
</dbReference>
<dbReference type="RefSeq" id="WP_279860518.1">
    <property type="nucleotide sequence ID" value="NZ_JAODZU010000021.1"/>
</dbReference>
<evidence type="ECO:0000313" key="1">
    <source>
        <dbReference type="EMBL" id="MDH0364523.1"/>
    </source>
</evidence>
<sequence length="150" mass="16178">MLDNKAEIALSILSNNQATLFGGSMQNTMNLLAEAEKVKDLSAWADEIGLSKRVLYTSKYREHLSPAVAGALAEKLGLDPKEWIVIAALESERESACKSRMVRKFITGAAIAGTLMGAAAPATAAVAETQAKDASLYIMFNRQNRRLHAP</sequence>